<reference evidence="2" key="1">
    <citation type="journal article" date="2019" name="Int. J. Syst. Evol. Microbiol.">
        <title>The Global Catalogue of Microorganisms (GCM) 10K type strain sequencing project: providing services to taxonomists for standard genome sequencing and annotation.</title>
        <authorList>
            <consortium name="The Broad Institute Genomics Platform"/>
            <consortium name="The Broad Institute Genome Sequencing Center for Infectious Disease"/>
            <person name="Wu L."/>
            <person name="Ma J."/>
        </authorList>
    </citation>
    <scope>NUCLEOTIDE SEQUENCE [LARGE SCALE GENOMIC DNA]</scope>
    <source>
        <strain evidence="2">KCTC 19812</strain>
    </source>
</reference>
<evidence type="ECO:0000313" key="2">
    <source>
        <dbReference type="Proteomes" id="UP001597414"/>
    </source>
</evidence>
<comment type="caution">
    <text evidence="1">The sequence shown here is derived from an EMBL/GenBank/DDBJ whole genome shotgun (WGS) entry which is preliminary data.</text>
</comment>
<name>A0ABW5BD26_9BACT</name>
<gene>
    <name evidence="1" type="ORF">ACFSKV_14590</name>
</gene>
<organism evidence="1 2">
    <name type="scientific">Shivajiella indica</name>
    <dbReference type="NCBI Taxonomy" id="872115"/>
    <lineage>
        <taxon>Bacteria</taxon>
        <taxon>Pseudomonadati</taxon>
        <taxon>Bacteroidota</taxon>
        <taxon>Cytophagia</taxon>
        <taxon>Cytophagales</taxon>
        <taxon>Cyclobacteriaceae</taxon>
        <taxon>Shivajiella</taxon>
    </lineage>
</organism>
<dbReference type="InterPro" id="IPR011664">
    <property type="entry name" value="Abi_system_AbiD/AbiF-like"/>
</dbReference>
<accession>A0ABW5BD26</accession>
<protein>
    <submittedName>
        <fullName evidence="1">Abi family protein</fullName>
    </submittedName>
</protein>
<dbReference type="EMBL" id="JBHUIV010000020">
    <property type="protein sequence ID" value="MFD2202803.1"/>
    <property type="molecule type" value="Genomic_DNA"/>
</dbReference>
<sequence>MKYSKQPISFEAQLQKLMERGLSISDSSKALSYLSNISYYRLRAYTYPFQDNDDPKHPFIQEISMEEIMEIYTFDRKLRLLVFDAIEKIEIALRTQIIYQWAISHGSHWHTKAALYRNDFYFGQNITSLHKEIERSHETFIKHYQEKYDDPLTPPAWMALEVSSFGLLSLMFFNLKRSPEKKQVVRHFGLYDVELLENWMRSFTDIRNICAHHGRLWNRRLTTQINLPKKTEIPFIENKDVYPNKLYPALCAMAYLLDMINEESLFKNRLVKLFGTVSPELMGDMGFPEDWQDEKFWQI</sequence>
<proteinExistence type="predicted"/>
<dbReference type="RefSeq" id="WP_380804259.1">
    <property type="nucleotide sequence ID" value="NZ_JBHUIV010000020.1"/>
</dbReference>
<evidence type="ECO:0000313" key="1">
    <source>
        <dbReference type="EMBL" id="MFD2202803.1"/>
    </source>
</evidence>
<keyword evidence="2" id="KW-1185">Reference proteome</keyword>
<dbReference type="Proteomes" id="UP001597414">
    <property type="component" value="Unassembled WGS sequence"/>
</dbReference>
<dbReference type="Pfam" id="PF07751">
    <property type="entry name" value="Abi_2"/>
    <property type="match status" value="1"/>
</dbReference>